<keyword evidence="1" id="KW-0175">Coiled coil</keyword>
<dbReference type="EMBL" id="CP036261">
    <property type="protein sequence ID" value="QDS85975.1"/>
    <property type="molecule type" value="Genomic_DNA"/>
</dbReference>
<evidence type="ECO:0000259" key="6">
    <source>
        <dbReference type="Pfam" id="PF07635"/>
    </source>
</evidence>
<dbReference type="InterPro" id="IPR022655">
    <property type="entry name" value="DUF1553"/>
</dbReference>
<evidence type="ECO:0000313" key="8">
    <source>
        <dbReference type="Proteomes" id="UP000319557"/>
    </source>
</evidence>
<feature type="coiled-coil region" evidence="1">
    <location>
        <begin position="479"/>
        <end position="509"/>
    </location>
</feature>
<dbReference type="Pfam" id="PF07583">
    <property type="entry name" value="PSCyt2"/>
    <property type="match status" value="1"/>
</dbReference>
<feature type="region of interest" description="Disordered" evidence="2">
    <location>
        <begin position="395"/>
        <end position="421"/>
    </location>
</feature>
<dbReference type="InterPro" id="IPR011444">
    <property type="entry name" value="DUF1549"/>
</dbReference>
<gene>
    <name evidence="7" type="ORF">EC9_01330</name>
</gene>
<feature type="domain" description="DUF1553" evidence="5">
    <location>
        <begin position="658"/>
        <end position="920"/>
    </location>
</feature>
<dbReference type="RefSeq" id="WP_145341473.1">
    <property type="nucleotide sequence ID" value="NZ_CP036261.1"/>
</dbReference>
<keyword evidence="3" id="KW-0732">Signal</keyword>
<reference evidence="7 8" key="1">
    <citation type="submission" date="2019-02" db="EMBL/GenBank/DDBJ databases">
        <title>Deep-cultivation of Planctomycetes and their phenomic and genomic characterization uncovers novel biology.</title>
        <authorList>
            <person name="Wiegand S."/>
            <person name="Jogler M."/>
            <person name="Boedeker C."/>
            <person name="Pinto D."/>
            <person name="Vollmers J."/>
            <person name="Rivas-Marin E."/>
            <person name="Kohn T."/>
            <person name="Peeters S.H."/>
            <person name="Heuer A."/>
            <person name="Rast P."/>
            <person name="Oberbeckmann S."/>
            <person name="Bunk B."/>
            <person name="Jeske O."/>
            <person name="Meyerdierks A."/>
            <person name="Storesund J.E."/>
            <person name="Kallscheuer N."/>
            <person name="Luecker S."/>
            <person name="Lage O.M."/>
            <person name="Pohl T."/>
            <person name="Merkel B.J."/>
            <person name="Hornburger P."/>
            <person name="Mueller R.-W."/>
            <person name="Bruemmer F."/>
            <person name="Labrenz M."/>
            <person name="Spormann A.M."/>
            <person name="Op den Camp H."/>
            <person name="Overmann J."/>
            <person name="Amann R."/>
            <person name="Jetten M.S.M."/>
            <person name="Mascher T."/>
            <person name="Medema M.H."/>
            <person name="Devos D.P."/>
            <person name="Kaster A.-K."/>
            <person name="Ovreas L."/>
            <person name="Rohde M."/>
            <person name="Galperin M.Y."/>
            <person name="Jogler C."/>
        </authorList>
    </citation>
    <scope>NUCLEOTIDE SEQUENCE [LARGE SCALE GENOMIC DNA]</scope>
    <source>
        <strain evidence="7 8">EC9</strain>
    </source>
</reference>
<feature type="chain" id="PRO_5022049074" evidence="3">
    <location>
        <begin position="23"/>
        <end position="962"/>
    </location>
</feature>
<evidence type="ECO:0000313" key="7">
    <source>
        <dbReference type="EMBL" id="QDS85975.1"/>
    </source>
</evidence>
<dbReference type="Pfam" id="PF07635">
    <property type="entry name" value="PSCyt1"/>
    <property type="match status" value="1"/>
</dbReference>
<evidence type="ECO:0000259" key="5">
    <source>
        <dbReference type="Pfam" id="PF07587"/>
    </source>
</evidence>
<protein>
    <submittedName>
        <fullName evidence="7">Planctomycete cytochrome C</fullName>
    </submittedName>
</protein>
<dbReference type="GO" id="GO:0020037">
    <property type="term" value="F:heme binding"/>
    <property type="evidence" value="ECO:0007669"/>
    <property type="project" value="InterPro"/>
</dbReference>
<dbReference type="AlphaFoldDB" id="A0A517LTM5"/>
<keyword evidence="8" id="KW-1185">Reference proteome</keyword>
<dbReference type="InterPro" id="IPR036909">
    <property type="entry name" value="Cyt_c-like_dom_sf"/>
</dbReference>
<dbReference type="InterPro" id="IPR011429">
    <property type="entry name" value="Cyt_c_Planctomycete-type"/>
</dbReference>
<dbReference type="KEGG" id="ruv:EC9_01330"/>
<feature type="domain" description="DUF1549" evidence="4">
    <location>
        <begin position="159"/>
        <end position="375"/>
    </location>
</feature>
<evidence type="ECO:0000256" key="3">
    <source>
        <dbReference type="SAM" id="SignalP"/>
    </source>
</evidence>
<dbReference type="Proteomes" id="UP000319557">
    <property type="component" value="Chromosome"/>
</dbReference>
<sequence precursor="true">MRLLPTFALLAAISILSGRTFAADTSTFEKDVRPILKAHCFHCHGESGVVEGSLDVRLKRWILSGGDSGEAIVPGNASESLLLERVESGDMPPGEKNLSAEDIASIRKWILDGAKTAREEPLTLDDGDYITEEERSFWAFQPIASPEPPVVKANASDNPIDAFVLDRLHREGLAFSAAADRHTLIRRATFDLWGLPPEPEMVDDFVNDPSDHAFAALIDRLLASPRYGERWGRHWLDVAGYADSDGYTNQDTEREFAYFYRDYVIDSFNDDKPLDQFICEQLAGDEMATGDDASQLTPERIAQLTATGFLRMAPDGTASGGIDRALAANETISDTIEIVSTSLLGLTVGCAKCHDHRYDPISQADYFRFRAIFEPALDPKQWKVPRQRRMSLYTEEDRQARKAVDQKAKEATAKRSKRQQEHLDRTLYEELLVVPADRREAVESAFKTEKSKRSAEQVALLEEFPNVGNISPGSLYLYAQQRARRASDIERAADALEQELIELARNEQLAKIPEEHREAVAKLASMPADKWTSDQQQLATEFPGPLVDAASLETFSPDGFAEVQRYREAAQICRKVDAKTDLANMQNEINAIRATAPKEKFIRVLTEPANHVPPTHLFIRGDHEQPGQELGPSELTVLKGNDPTEIEANDPDLPTTGRRLAYARQLTNGKHPLLARVLMNRVWLNHFGRGIVDSPGDFGFLGSKPTHPELLDWLATDLMRGGWNLKRMHRMIMLSQTYQQVSTRTEQLDRVDPDNRLYARMTVRRLESEAIRDAMLVANGTITNRLHGPPVPVKEDAVGQVVLGKEMLDGERKPTGKSQLGEEASRRSVYVQVRRSRPLGVLETFDLATVAPNCTIRNYSNVATQALLLMNSAFVIDQADQLAAQAIRAESEVPQQISNAWQRCFNREIENGVLTELTNFVARQTSAFRSRDAKLSAEAAHRLALASACQAMFSSNEFLYVD</sequence>
<evidence type="ECO:0000259" key="4">
    <source>
        <dbReference type="Pfam" id="PF07583"/>
    </source>
</evidence>
<accession>A0A517LTM5</accession>
<name>A0A517LTM5_9BACT</name>
<dbReference type="PANTHER" id="PTHR35889:SF3">
    <property type="entry name" value="F-BOX DOMAIN-CONTAINING PROTEIN"/>
    <property type="match status" value="1"/>
</dbReference>
<dbReference type="PANTHER" id="PTHR35889">
    <property type="entry name" value="CYCLOINULO-OLIGOSACCHARIDE FRUCTANOTRANSFERASE-RELATED"/>
    <property type="match status" value="1"/>
</dbReference>
<organism evidence="7 8">
    <name type="scientific">Rosistilla ulvae</name>
    <dbReference type="NCBI Taxonomy" id="1930277"/>
    <lineage>
        <taxon>Bacteria</taxon>
        <taxon>Pseudomonadati</taxon>
        <taxon>Planctomycetota</taxon>
        <taxon>Planctomycetia</taxon>
        <taxon>Pirellulales</taxon>
        <taxon>Pirellulaceae</taxon>
        <taxon>Rosistilla</taxon>
    </lineage>
</organism>
<dbReference type="SUPFAM" id="SSF46626">
    <property type="entry name" value="Cytochrome c"/>
    <property type="match status" value="1"/>
</dbReference>
<evidence type="ECO:0000256" key="2">
    <source>
        <dbReference type="SAM" id="MobiDB-lite"/>
    </source>
</evidence>
<evidence type="ECO:0000256" key="1">
    <source>
        <dbReference type="SAM" id="Coils"/>
    </source>
</evidence>
<dbReference type="Pfam" id="PF07587">
    <property type="entry name" value="PSD1"/>
    <property type="match status" value="1"/>
</dbReference>
<feature type="domain" description="Cytochrome C Planctomycete-type" evidence="6">
    <location>
        <begin position="40"/>
        <end position="94"/>
    </location>
</feature>
<dbReference type="GO" id="GO:0009055">
    <property type="term" value="F:electron transfer activity"/>
    <property type="evidence" value="ECO:0007669"/>
    <property type="project" value="InterPro"/>
</dbReference>
<feature type="signal peptide" evidence="3">
    <location>
        <begin position="1"/>
        <end position="22"/>
    </location>
</feature>
<dbReference type="OrthoDB" id="127107at2"/>
<proteinExistence type="predicted"/>